<sequence length="317" mass="32682">MPLSSKLLHPGSALVAATLSLSVLVAGCSSGGDAAPASPDAVGAASDEVTVPVTTATTEIVDAGAEPRAVVQLRPGQGTQQHAQLVTTADVSQQIDGQAAQNFSTPQLTMPLTALVTQAATDATPATTVDLTLGTPTTPDNNTNDLLTPATNSHAGFTMNSSGAITALRLRPDPEAQNKARSMIEQAFYQAVYRMVAFPVEPIGVGAVWKIHQQVMSAIALDQVTTATLSARDGDRLTVDVQVEQFPKSPVFELPNGAGTLNVDSYALRGGGTVVIDLRSPLPVDGSVSVAGTQSFSDPAGAMRLQQTTGEKVQWLG</sequence>
<dbReference type="EMBL" id="JARXVC010000002">
    <property type="protein sequence ID" value="MDH6279679.1"/>
    <property type="molecule type" value="Genomic_DNA"/>
</dbReference>
<evidence type="ECO:0008006" key="4">
    <source>
        <dbReference type="Google" id="ProtNLM"/>
    </source>
</evidence>
<accession>A0ABT6M5V2</accession>
<dbReference type="Proteomes" id="UP001160334">
    <property type="component" value="Unassembled WGS sequence"/>
</dbReference>
<evidence type="ECO:0000313" key="3">
    <source>
        <dbReference type="Proteomes" id="UP001160334"/>
    </source>
</evidence>
<evidence type="ECO:0000313" key="2">
    <source>
        <dbReference type="EMBL" id="MDH6279679.1"/>
    </source>
</evidence>
<proteinExistence type="predicted"/>
<keyword evidence="1" id="KW-0732">Signal</keyword>
<feature type="chain" id="PRO_5045997777" description="Lipoprotein" evidence="1">
    <location>
        <begin position="35"/>
        <end position="317"/>
    </location>
</feature>
<evidence type="ECO:0000256" key="1">
    <source>
        <dbReference type="SAM" id="SignalP"/>
    </source>
</evidence>
<keyword evidence="3" id="KW-1185">Reference proteome</keyword>
<dbReference type="PROSITE" id="PS51257">
    <property type="entry name" value="PROKAR_LIPOPROTEIN"/>
    <property type="match status" value="1"/>
</dbReference>
<dbReference type="RefSeq" id="WP_280759064.1">
    <property type="nucleotide sequence ID" value="NZ_JARXVC010000002.1"/>
</dbReference>
<reference evidence="2 3" key="1">
    <citation type="submission" date="2023-04" db="EMBL/GenBank/DDBJ databases">
        <title>Forest soil microbial communities from Buena Vista Peninsula, Colon Province, Panama.</title>
        <authorList>
            <person name="Bouskill N."/>
        </authorList>
    </citation>
    <scope>NUCLEOTIDE SEQUENCE [LARGE SCALE GENOMIC DNA]</scope>
    <source>
        <strain evidence="2 3">CFH S0262</strain>
    </source>
</reference>
<gene>
    <name evidence="2" type="ORF">M2280_000888</name>
</gene>
<name>A0ABT6M5V2_9NOCA</name>
<comment type="caution">
    <text evidence="2">The sequence shown here is derived from an EMBL/GenBank/DDBJ whole genome shotgun (WGS) entry which is preliminary data.</text>
</comment>
<feature type="signal peptide" evidence="1">
    <location>
        <begin position="1"/>
        <end position="34"/>
    </location>
</feature>
<protein>
    <recommendedName>
        <fullName evidence="4">Lipoprotein</fullName>
    </recommendedName>
</protein>
<organism evidence="2 3">
    <name type="scientific">Prescottella agglutinans</name>
    <dbReference type="NCBI Taxonomy" id="1644129"/>
    <lineage>
        <taxon>Bacteria</taxon>
        <taxon>Bacillati</taxon>
        <taxon>Actinomycetota</taxon>
        <taxon>Actinomycetes</taxon>
        <taxon>Mycobacteriales</taxon>
        <taxon>Nocardiaceae</taxon>
        <taxon>Prescottella</taxon>
    </lineage>
</organism>